<dbReference type="EMBL" id="JAQJVI010000020">
    <property type="protein sequence ID" value="MDA7023179.1"/>
    <property type="molecule type" value="Genomic_DNA"/>
</dbReference>
<dbReference type="NCBIfam" id="TIGR02511">
    <property type="entry name" value="type_III_tyeA"/>
    <property type="match status" value="1"/>
</dbReference>
<gene>
    <name evidence="2" type="primary">sctW</name>
    <name evidence="2" type="ORF">PI499_15025</name>
</gene>
<sequence>MPQSSAQSAAEEVGMLFSQKAESSSKALAQRVLRTVDNRVQKVEGIQQLNELYEQLGHPAQLSLGLLTRHVRLALASDSGVEALLALTGDDPARTSVVLQYMVAQARAQGREGDIERVQKVQAQLHTRYDRQIQAGLNIALALAAAEGDAALRQAVRTLYYSSVVRKQSLPSIIQALLALFDEERVNDGLRVMARALADDIAAHRPSVPSIRLRTLLSGLQGCTQLSSLLHSCRWFIERLSSRERQAELSPVCLLQRLLGYAGTGIDSDEVQSLSRELGGENLSSQLVLLNQVYPLIQRLPLAVWSDPASRQDALQSFLSLMGEHTQSEGIVQVSAGLTRPIR</sequence>
<name>A0ABT4WSZ9_PSEFR</name>
<proteinExistence type="predicted"/>
<protein>
    <submittedName>
        <fullName evidence="2">Type III secretion system gatekeeper subunit SctW</fullName>
    </submittedName>
</protein>
<dbReference type="InterPro" id="IPR013401">
    <property type="entry name" value="T3SS_LcrE"/>
</dbReference>
<dbReference type="InterPro" id="IPR010812">
    <property type="entry name" value="HrpJ-like"/>
</dbReference>
<accession>A0ABT4WSZ9</accession>
<keyword evidence="3" id="KW-1185">Reference proteome</keyword>
<evidence type="ECO:0000259" key="1">
    <source>
        <dbReference type="Pfam" id="PF07201"/>
    </source>
</evidence>
<dbReference type="RefSeq" id="WP_095024944.1">
    <property type="nucleotide sequence ID" value="NZ_JAQJVI010000020.1"/>
</dbReference>
<dbReference type="Pfam" id="PF07201">
    <property type="entry name" value="HrpJ"/>
    <property type="match status" value="1"/>
</dbReference>
<dbReference type="Gene3D" id="1.10.150.630">
    <property type="match status" value="1"/>
</dbReference>
<evidence type="ECO:0000313" key="3">
    <source>
        <dbReference type="Proteomes" id="UP001212337"/>
    </source>
</evidence>
<dbReference type="NCBIfam" id="TIGR02568">
    <property type="entry name" value="LcrE"/>
    <property type="match status" value="1"/>
</dbReference>
<dbReference type="Proteomes" id="UP001212337">
    <property type="component" value="Unassembled WGS sequence"/>
</dbReference>
<comment type="caution">
    <text evidence="2">The sequence shown here is derived from an EMBL/GenBank/DDBJ whole genome shotgun (WGS) entry which is preliminary data.</text>
</comment>
<reference evidence="2 3" key="1">
    <citation type="submission" date="2023-01" db="EMBL/GenBank/DDBJ databases">
        <title>Effects of deletion of Siderophore biosynthase gene in Pseudomonas fragi on quorum sensing and spoliage ability.</title>
        <authorList>
            <person name="Cui F."/>
            <person name="Wang D."/>
            <person name="Liu J."/>
            <person name="Wang Q."/>
            <person name="Li T."/>
            <person name="Li J."/>
        </authorList>
    </citation>
    <scope>NUCLEOTIDE SEQUENCE [LARGE SCALE GENOMIC DNA]</scope>
    <source>
        <strain evidence="2 3">MS-10</strain>
    </source>
</reference>
<evidence type="ECO:0000313" key="2">
    <source>
        <dbReference type="EMBL" id="MDA7023179.1"/>
    </source>
</evidence>
<organism evidence="2 3">
    <name type="scientific">Pseudomonas fragi</name>
    <dbReference type="NCBI Taxonomy" id="296"/>
    <lineage>
        <taxon>Bacteria</taxon>
        <taxon>Pseudomonadati</taxon>
        <taxon>Pseudomonadota</taxon>
        <taxon>Gammaproteobacteria</taxon>
        <taxon>Pseudomonadales</taxon>
        <taxon>Pseudomonadaceae</taxon>
        <taxon>Pseudomonas</taxon>
    </lineage>
</organism>
<feature type="domain" description="Hypersensitivity response secretion-like HrpJ" evidence="1">
    <location>
        <begin position="17"/>
        <end position="181"/>
    </location>
</feature>
<dbReference type="InterPro" id="IPR013351">
    <property type="entry name" value="T3SS_TyeA-rel"/>
</dbReference>
<dbReference type="SUPFAM" id="SSF140591">
    <property type="entry name" value="Type III secretion system domain"/>
    <property type="match status" value="1"/>
</dbReference>